<evidence type="ECO:0000256" key="5">
    <source>
        <dbReference type="SAM" id="SignalP"/>
    </source>
</evidence>
<proteinExistence type="predicted"/>
<sequence length="144" mass="16228">MYTHKVGTCLTAIVMSFSFWITAHAQEEKVDVGKQEYLNNCAVCHGKEGKGNGPFAEVLETRVPDLTTLAQRNDNVFPMARVYETIEGTADVQAHGSREMPIWGQRFGIEAAEEYFDFEYDAEAVIRARILAVAEYIYRLQAAE</sequence>
<feature type="domain" description="Cytochrome c" evidence="6">
    <location>
        <begin position="28"/>
        <end position="123"/>
    </location>
</feature>
<keyword evidence="3 4" id="KW-0408">Iron</keyword>
<dbReference type="SUPFAM" id="SSF46626">
    <property type="entry name" value="Cytochrome c"/>
    <property type="match status" value="1"/>
</dbReference>
<evidence type="ECO:0000313" key="7">
    <source>
        <dbReference type="EMBL" id="MEQ6889242.1"/>
    </source>
</evidence>
<keyword evidence="1 4" id="KW-0349">Heme</keyword>
<protein>
    <submittedName>
        <fullName evidence="7">C-type cytochrome</fullName>
    </submittedName>
</protein>
<name>A0ABV1N681_9GAMM</name>
<evidence type="ECO:0000313" key="8">
    <source>
        <dbReference type="Proteomes" id="UP001472978"/>
    </source>
</evidence>
<gene>
    <name evidence="7" type="ORF">ABE957_11205</name>
</gene>
<evidence type="ECO:0000256" key="1">
    <source>
        <dbReference type="ARBA" id="ARBA00022617"/>
    </source>
</evidence>
<dbReference type="InterPro" id="IPR009056">
    <property type="entry name" value="Cyt_c-like_dom"/>
</dbReference>
<evidence type="ECO:0000256" key="4">
    <source>
        <dbReference type="PROSITE-ProRule" id="PRU00433"/>
    </source>
</evidence>
<feature type="signal peptide" evidence="5">
    <location>
        <begin position="1"/>
        <end position="25"/>
    </location>
</feature>
<organism evidence="7 8">
    <name type="scientific">Halomonas pelophila</name>
    <dbReference type="NCBI Taxonomy" id="3151122"/>
    <lineage>
        <taxon>Bacteria</taxon>
        <taxon>Pseudomonadati</taxon>
        <taxon>Pseudomonadota</taxon>
        <taxon>Gammaproteobacteria</taxon>
        <taxon>Oceanospirillales</taxon>
        <taxon>Halomonadaceae</taxon>
        <taxon>Halomonas</taxon>
    </lineage>
</organism>
<accession>A0ABV1N681</accession>
<keyword evidence="8" id="KW-1185">Reference proteome</keyword>
<keyword evidence="5" id="KW-0732">Signal</keyword>
<evidence type="ECO:0000256" key="3">
    <source>
        <dbReference type="ARBA" id="ARBA00023004"/>
    </source>
</evidence>
<evidence type="ECO:0000256" key="2">
    <source>
        <dbReference type="ARBA" id="ARBA00022723"/>
    </source>
</evidence>
<evidence type="ECO:0000259" key="6">
    <source>
        <dbReference type="PROSITE" id="PS51007"/>
    </source>
</evidence>
<dbReference type="RefSeq" id="WP_349758781.1">
    <property type="nucleotide sequence ID" value="NZ_JBEGCI010000009.1"/>
</dbReference>
<comment type="caution">
    <text evidence="7">The sequence shown here is derived from an EMBL/GenBank/DDBJ whole genome shotgun (WGS) entry which is preliminary data.</text>
</comment>
<dbReference type="EMBL" id="JBEGCI010000009">
    <property type="protein sequence ID" value="MEQ6889242.1"/>
    <property type="molecule type" value="Genomic_DNA"/>
</dbReference>
<reference evidence="7 8" key="1">
    <citation type="submission" date="2024-05" db="EMBL/GenBank/DDBJ databases">
        <title>Halomonas sp. CS7 16S ribosomal RNA gene Genome sequencing and assembly.</title>
        <authorList>
            <person name="Yook S."/>
        </authorList>
    </citation>
    <scope>NUCLEOTIDE SEQUENCE [LARGE SCALE GENOMIC DNA]</scope>
    <source>
        <strain evidence="7 8">CS7</strain>
    </source>
</reference>
<keyword evidence="2 4" id="KW-0479">Metal-binding</keyword>
<feature type="chain" id="PRO_5047300791" evidence="5">
    <location>
        <begin position="26"/>
        <end position="144"/>
    </location>
</feature>
<dbReference type="PROSITE" id="PS51007">
    <property type="entry name" value="CYTC"/>
    <property type="match status" value="1"/>
</dbReference>
<dbReference type="Proteomes" id="UP001472978">
    <property type="component" value="Unassembled WGS sequence"/>
</dbReference>
<dbReference type="Gene3D" id="1.10.760.10">
    <property type="entry name" value="Cytochrome c-like domain"/>
    <property type="match status" value="1"/>
</dbReference>
<dbReference type="InterPro" id="IPR036909">
    <property type="entry name" value="Cyt_c-like_dom_sf"/>
</dbReference>
<dbReference type="Pfam" id="PF13442">
    <property type="entry name" value="Cytochrome_CBB3"/>
    <property type="match status" value="1"/>
</dbReference>